<reference evidence="1 2" key="1">
    <citation type="submission" date="2018-02" db="EMBL/GenBank/DDBJ databases">
        <title>Genome sequence of the basidiomycete white-rot fungus Phlebia centrifuga.</title>
        <authorList>
            <person name="Granchi Z."/>
            <person name="Peng M."/>
            <person name="de Vries R.P."/>
            <person name="Hilden K."/>
            <person name="Makela M.R."/>
            <person name="Grigoriev I."/>
            <person name="Riley R."/>
        </authorList>
    </citation>
    <scope>NUCLEOTIDE SEQUENCE [LARGE SCALE GENOMIC DNA]</scope>
    <source>
        <strain evidence="1 2">FBCC195</strain>
    </source>
</reference>
<evidence type="ECO:0000313" key="1">
    <source>
        <dbReference type="EMBL" id="PSS37952.1"/>
    </source>
</evidence>
<dbReference type="Proteomes" id="UP000186601">
    <property type="component" value="Unassembled WGS sequence"/>
</dbReference>
<evidence type="ECO:0000313" key="2">
    <source>
        <dbReference type="Proteomes" id="UP000186601"/>
    </source>
</evidence>
<accession>A0A2R6S6Q4</accession>
<comment type="caution">
    <text evidence="1">The sequence shown here is derived from an EMBL/GenBank/DDBJ whole genome shotgun (WGS) entry which is preliminary data.</text>
</comment>
<gene>
    <name evidence="1" type="ORF">PHLCEN_2v209</name>
</gene>
<proteinExistence type="predicted"/>
<name>A0A2R6S6Q4_9APHY</name>
<protein>
    <submittedName>
        <fullName evidence="1">Uncharacterized protein</fullName>
    </submittedName>
</protein>
<sequence>MLAYLPAFPTHVLGPFSKCSTIWRTSKSMSPVAGKAFVPRYPGPHSMESVVSIQQDRLK</sequence>
<keyword evidence="2" id="KW-1185">Reference proteome</keyword>
<dbReference type="EMBL" id="MLYV02000016">
    <property type="protein sequence ID" value="PSS37952.1"/>
    <property type="molecule type" value="Genomic_DNA"/>
</dbReference>
<organism evidence="1 2">
    <name type="scientific">Hermanssonia centrifuga</name>
    <dbReference type="NCBI Taxonomy" id="98765"/>
    <lineage>
        <taxon>Eukaryota</taxon>
        <taxon>Fungi</taxon>
        <taxon>Dikarya</taxon>
        <taxon>Basidiomycota</taxon>
        <taxon>Agaricomycotina</taxon>
        <taxon>Agaricomycetes</taxon>
        <taxon>Polyporales</taxon>
        <taxon>Meruliaceae</taxon>
        <taxon>Hermanssonia</taxon>
    </lineage>
</organism>
<dbReference type="AlphaFoldDB" id="A0A2R6S6Q4"/>